<protein>
    <submittedName>
        <fullName evidence="1">Uncharacterized protein</fullName>
    </submittedName>
</protein>
<reference evidence="1 2" key="1">
    <citation type="submission" date="2020-03" db="EMBL/GenBank/DDBJ databases">
        <title>Whole genome shotgun sequence of Phytohabitans flavus NBRC 107702.</title>
        <authorList>
            <person name="Komaki H."/>
            <person name="Tamura T."/>
        </authorList>
    </citation>
    <scope>NUCLEOTIDE SEQUENCE [LARGE SCALE GENOMIC DNA]</scope>
    <source>
        <strain evidence="1 2">NBRC 107702</strain>
    </source>
</reference>
<gene>
    <name evidence="1" type="ORF">Pflav_082240</name>
</gene>
<organism evidence="1 2">
    <name type="scientific">Phytohabitans flavus</name>
    <dbReference type="NCBI Taxonomy" id="1076124"/>
    <lineage>
        <taxon>Bacteria</taxon>
        <taxon>Bacillati</taxon>
        <taxon>Actinomycetota</taxon>
        <taxon>Actinomycetes</taxon>
        <taxon>Micromonosporales</taxon>
        <taxon>Micromonosporaceae</taxon>
    </lineage>
</organism>
<dbReference type="KEGG" id="pfla:Pflav_082240"/>
<evidence type="ECO:0000313" key="1">
    <source>
        <dbReference type="EMBL" id="BCB81814.1"/>
    </source>
</evidence>
<evidence type="ECO:0000313" key="2">
    <source>
        <dbReference type="Proteomes" id="UP000502508"/>
    </source>
</evidence>
<accession>A0A6F8Y6R1</accession>
<name>A0A6F8Y6R1_9ACTN</name>
<dbReference type="EMBL" id="AP022870">
    <property type="protein sequence ID" value="BCB81814.1"/>
    <property type="molecule type" value="Genomic_DNA"/>
</dbReference>
<reference evidence="1 2" key="2">
    <citation type="submission" date="2020-03" db="EMBL/GenBank/DDBJ databases">
        <authorList>
            <person name="Ichikawa N."/>
            <person name="Kimura A."/>
            <person name="Kitahashi Y."/>
            <person name="Uohara A."/>
        </authorList>
    </citation>
    <scope>NUCLEOTIDE SEQUENCE [LARGE SCALE GENOMIC DNA]</scope>
    <source>
        <strain evidence="1 2">NBRC 107702</strain>
    </source>
</reference>
<dbReference type="Proteomes" id="UP000502508">
    <property type="component" value="Chromosome"/>
</dbReference>
<keyword evidence="2" id="KW-1185">Reference proteome</keyword>
<sequence length="278" mass="32399">MAQTLFGPLGHEPDPKPVGDLRTRMTVLVTVKAAPNPSEKYGETVCLAGIHADLIRRGWVRLYPINFRDLPIQDAFNKYQFITLEAFPARNDQRRESWRPVLSSIVKGDTLKPWKPRRSWLDEYVEDSMCRLNADARARSDAKSLALVRPREVYQLRIAPHPGWNPDEQRKIDQYVRQMDLLDPRDKRPLQAPRFQARYHYRCYEPGCKGHEQGLLDWEFVALQRHLAGWPDPEIRAQLEARFLTTMFDASRDPAFYVGNQAKRAHVFSVLGVYYPQR</sequence>
<proteinExistence type="predicted"/>
<dbReference type="AlphaFoldDB" id="A0A6F8Y6R1"/>